<dbReference type="EMBL" id="DXGI01000388">
    <property type="protein sequence ID" value="HIW79541.1"/>
    <property type="molecule type" value="Genomic_DNA"/>
</dbReference>
<evidence type="ECO:0000313" key="4">
    <source>
        <dbReference type="Proteomes" id="UP000824264"/>
    </source>
</evidence>
<keyword evidence="1" id="KW-0175">Coiled coil</keyword>
<comment type="caution">
    <text evidence="3">The sequence shown here is derived from an EMBL/GenBank/DDBJ whole genome shotgun (WGS) entry which is preliminary data.</text>
</comment>
<feature type="compositionally biased region" description="Basic and acidic residues" evidence="2">
    <location>
        <begin position="52"/>
        <end position="71"/>
    </location>
</feature>
<dbReference type="AlphaFoldDB" id="A0A9D1R3P4"/>
<gene>
    <name evidence="3" type="ORF">H9874_10425</name>
</gene>
<feature type="coiled-coil region" evidence="1">
    <location>
        <begin position="9"/>
        <end position="43"/>
    </location>
</feature>
<evidence type="ECO:0000313" key="3">
    <source>
        <dbReference type="EMBL" id="HIW79541.1"/>
    </source>
</evidence>
<accession>A0A9D1R3P4</accession>
<evidence type="ECO:0000256" key="2">
    <source>
        <dbReference type="SAM" id="MobiDB-lite"/>
    </source>
</evidence>
<name>A0A9D1R3P4_9BACT</name>
<proteinExistence type="predicted"/>
<feature type="region of interest" description="Disordered" evidence="2">
    <location>
        <begin position="52"/>
        <end position="83"/>
    </location>
</feature>
<reference evidence="3" key="1">
    <citation type="journal article" date="2021" name="PeerJ">
        <title>Extensive microbial diversity within the chicken gut microbiome revealed by metagenomics and culture.</title>
        <authorList>
            <person name="Gilroy R."/>
            <person name="Ravi A."/>
            <person name="Getino M."/>
            <person name="Pursley I."/>
            <person name="Horton D.L."/>
            <person name="Alikhan N.F."/>
            <person name="Baker D."/>
            <person name="Gharbi K."/>
            <person name="Hall N."/>
            <person name="Watson M."/>
            <person name="Adriaenssens E.M."/>
            <person name="Foster-Nyarko E."/>
            <person name="Jarju S."/>
            <person name="Secka A."/>
            <person name="Antonio M."/>
            <person name="Oren A."/>
            <person name="Chaudhuri R.R."/>
            <person name="La Ragione R."/>
            <person name="Hildebrand F."/>
            <person name="Pallen M.J."/>
        </authorList>
    </citation>
    <scope>NUCLEOTIDE SEQUENCE</scope>
    <source>
        <strain evidence="3">ChiSxjej5B17-1746</strain>
    </source>
</reference>
<sequence length="83" mass="9622">SLIQPESLTMEVCARCAKLEAKLEKVENQRDELAAENRKLWKENGELKERCARLEPRQKQEEAHPFDERRKISGSSDVVQSRA</sequence>
<protein>
    <submittedName>
        <fullName evidence="3">Uncharacterized protein</fullName>
    </submittedName>
</protein>
<feature type="compositionally biased region" description="Polar residues" evidence="2">
    <location>
        <begin position="73"/>
        <end position="83"/>
    </location>
</feature>
<feature type="non-terminal residue" evidence="3">
    <location>
        <position position="1"/>
    </location>
</feature>
<organism evidence="3 4">
    <name type="scientific">Candidatus Bilophila faecipullorum</name>
    <dbReference type="NCBI Taxonomy" id="2838482"/>
    <lineage>
        <taxon>Bacteria</taxon>
        <taxon>Pseudomonadati</taxon>
        <taxon>Thermodesulfobacteriota</taxon>
        <taxon>Desulfovibrionia</taxon>
        <taxon>Desulfovibrionales</taxon>
        <taxon>Desulfovibrionaceae</taxon>
        <taxon>Bilophila</taxon>
    </lineage>
</organism>
<reference evidence="3" key="2">
    <citation type="submission" date="2021-04" db="EMBL/GenBank/DDBJ databases">
        <authorList>
            <person name="Gilroy R."/>
        </authorList>
    </citation>
    <scope>NUCLEOTIDE SEQUENCE</scope>
    <source>
        <strain evidence="3">ChiSxjej5B17-1746</strain>
    </source>
</reference>
<evidence type="ECO:0000256" key="1">
    <source>
        <dbReference type="SAM" id="Coils"/>
    </source>
</evidence>
<dbReference type="Proteomes" id="UP000824264">
    <property type="component" value="Unassembled WGS sequence"/>
</dbReference>